<dbReference type="SMR" id="V7CAA2"/>
<keyword evidence="3" id="KW-1185">Reference proteome</keyword>
<keyword evidence="1" id="KW-0812">Transmembrane</keyword>
<evidence type="ECO:0000256" key="1">
    <source>
        <dbReference type="SAM" id="Phobius"/>
    </source>
</evidence>
<dbReference type="EMBL" id="CM002290">
    <property type="protein sequence ID" value="ESW25846.1"/>
    <property type="molecule type" value="Genomic_DNA"/>
</dbReference>
<keyword evidence="1" id="KW-1133">Transmembrane helix</keyword>
<organism evidence="2 3">
    <name type="scientific">Phaseolus vulgaris</name>
    <name type="common">Kidney bean</name>
    <name type="synonym">French bean</name>
    <dbReference type="NCBI Taxonomy" id="3885"/>
    <lineage>
        <taxon>Eukaryota</taxon>
        <taxon>Viridiplantae</taxon>
        <taxon>Streptophyta</taxon>
        <taxon>Embryophyta</taxon>
        <taxon>Tracheophyta</taxon>
        <taxon>Spermatophyta</taxon>
        <taxon>Magnoliopsida</taxon>
        <taxon>eudicotyledons</taxon>
        <taxon>Gunneridae</taxon>
        <taxon>Pentapetalae</taxon>
        <taxon>rosids</taxon>
        <taxon>fabids</taxon>
        <taxon>Fabales</taxon>
        <taxon>Fabaceae</taxon>
        <taxon>Papilionoideae</taxon>
        <taxon>50 kb inversion clade</taxon>
        <taxon>NPAAA clade</taxon>
        <taxon>indigoferoid/millettioid clade</taxon>
        <taxon>Phaseoleae</taxon>
        <taxon>Phaseolus</taxon>
    </lineage>
</organism>
<keyword evidence="1" id="KW-0472">Membrane</keyword>
<evidence type="ECO:0000313" key="3">
    <source>
        <dbReference type="Proteomes" id="UP000000226"/>
    </source>
</evidence>
<dbReference type="Proteomes" id="UP000000226">
    <property type="component" value="Chromosome 3"/>
</dbReference>
<proteinExistence type="predicted"/>
<dbReference type="SUPFAM" id="SSF103473">
    <property type="entry name" value="MFS general substrate transporter"/>
    <property type="match status" value="1"/>
</dbReference>
<dbReference type="InterPro" id="IPR036259">
    <property type="entry name" value="MFS_trans_sf"/>
</dbReference>
<gene>
    <name evidence="2" type="ORF">PHAVU_003G070000g</name>
</gene>
<feature type="transmembrane region" description="Helical" evidence="1">
    <location>
        <begin position="30"/>
        <end position="56"/>
    </location>
</feature>
<dbReference type="Gene3D" id="1.20.1250.20">
    <property type="entry name" value="MFS general substrate transporter like domains"/>
    <property type="match status" value="1"/>
</dbReference>
<reference evidence="3" key="1">
    <citation type="journal article" date="2014" name="Nat. Genet.">
        <title>A reference genome for common bean and genome-wide analysis of dual domestications.</title>
        <authorList>
            <person name="Schmutz J."/>
            <person name="McClean P.E."/>
            <person name="Mamidi S."/>
            <person name="Wu G.A."/>
            <person name="Cannon S.B."/>
            <person name="Grimwood J."/>
            <person name="Jenkins J."/>
            <person name="Shu S."/>
            <person name="Song Q."/>
            <person name="Chavarro C."/>
            <person name="Torres-Torres M."/>
            <person name="Geffroy V."/>
            <person name="Moghaddam S.M."/>
            <person name="Gao D."/>
            <person name="Abernathy B."/>
            <person name="Barry K."/>
            <person name="Blair M."/>
            <person name="Brick M.A."/>
            <person name="Chovatia M."/>
            <person name="Gepts P."/>
            <person name="Goodstein D.M."/>
            <person name="Gonzales M."/>
            <person name="Hellsten U."/>
            <person name="Hyten D.L."/>
            <person name="Jia G."/>
            <person name="Kelly J.D."/>
            <person name="Kudrna D."/>
            <person name="Lee R."/>
            <person name="Richard M.M."/>
            <person name="Miklas P.N."/>
            <person name="Osorno J.M."/>
            <person name="Rodrigues J."/>
            <person name="Thareau V."/>
            <person name="Urrea C.A."/>
            <person name="Wang M."/>
            <person name="Yu Y."/>
            <person name="Zhang M."/>
            <person name="Wing R.A."/>
            <person name="Cregan P.B."/>
            <person name="Rokhsar D.S."/>
            <person name="Jackson S.A."/>
        </authorList>
    </citation>
    <scope>NUCLEOTIDE SEQUENCE [LARGE SCALE GENOMIC DNA]</scope>
    <source>
        <strain evidence="3">cv. G19833</strain>
    </source>
</reference>
<dbReference type="AlphaFoldDB" id="V7CAA2"/>
<sequence>MELEQNQITRWDGYVNWRNKPALRGRHGGMLAASFVLVAEILESLAFVANATNMVLYMIQYMHMSPSTSANTVTNFIGTAFLLALLGGFLSDAFLTTYQTFLISSVLELLRRLPVK</sequence>
<dbReference type="eggNOG" id="KOG1237">
    <property type="taxonomic scope" value="Eukaryota"/>
</dbReference>
<protein>
    <recommendedName>
        <fullName evidence="4">Major facilitator superfamily (MFS) profile domain-containing protein</fullName>
    </recommendedName>
</protein>
<dbReference type="OMA" id="ICMISYF"/>
<dbReference type="PANTHER" id="PTHR11654">
    <property type="entry name" value="OLIGOPEPTIDE TRANSPORTER-RELATED"/>
    <property type="match status" value="1"/>
</dbReference>
<accession>V7CAA2</accession>
<evidence type="ECO:0008006" key="4">
    <source>
        <dbReference type="Google" id="ProtNLM"/>
    </source>
</evidence>
<name>V7CAA2_PHAVU</name>
<dbReference type="Gramene" id="ESW25846">
    <property type="protein sequence ID" value="ESW25846"/>
    <property type="gene ID" value="PHAVU_003G070000g"/>
</dbReference>
<evidence type="ECO:0000313" key="2">
    <source>
        <dbReference type="EMBL" id="ESW25846.1"/>
    </source>
</evidence>
<dbReference type="OrthoDB" id="786198at2759"/>
<feature type="transmembrane region" description="Helical" evidence="1">
    <location>
        <begin position="76"/>
        <end position="95"/>
    </location>
</feature>